<keyword evidence="9 10" id="KW-0742">SOS response</keyword>
<proteinExistence type="inferred from homology"/>
<dbReference type="PANTHER" id="PTHR32182">
    <property type="entry name" value="DNA REPLICATION AND REPAIR PROTEIN RECF"/>
    <property type="match status" value="1"/>
</dbReference>
<keyword evidence="8 9" id="KW-0238">DNA-binding</keyword>
<dbReference type="GO" id="GO:0006302">
    <property type="term" value="P:double-strand break repair"/>
    <property type="evidence" value="ECO:0007669"/>
    <property type="project" value="TreeGrafter"/>
</dbReference>
<keyword evidence="5 9" id="KW-0235">DNA replication</keyword>
<evidence type="ECO:0000313" key="13">
    <source>
        <dbReference type="Proteomes" id="UP000237968"/>
    </source>
</evidence>
<evidence type="ECO:0000313" key="12">
    <source>
        <dbReference type="EMBL" id="PRP95424.1"/>
    </source>
</evidence>
<name>A0A2S9XRD3_9BACT</name>
<keyword evidence="4 9" id="KW-0963">Cytoplasm</keyword>
<dbReference type="GO" id="GO:0009432">
    <property type="term" value="P:SOS response"/>
    <property type="evidence" value="ECO:0007669"/>
    <property type="project" value="UniProtKB-UniRule"/>
</dbReference>
<dbReference type="InterPro" id="IPR027417">
    <property type="entry name" value="P-loop_NTPase"/>
</dbReference>
<dbReference type="Pfam" id="PF02463">
    <property type="entry name" value="SMC_N"/>
    <property type="match status" value="1"/>
</dbReference>
<feature type="binding site" evidence="9">
    <location>
        <begin position="41"/>
        <end position="48"/>
    </location>
    <ligand>
        <name>ATP</name>
        <dbReference type="ChEBI" id="CHEBI:30616"/>
    </ligand>
</feature>
<keyword evidence="9 10" id="KW-0227">DNA damage</keyword>
<dbReference type="GO" id="GO:0005524">
    <property type="term" value="F:ATP binding"/>
    <property type="evidence" value="ECO:0007669"/>
    <property type="project" value="UniProtKB-UniRule"/>
</dbReference>
<dbReference type="InterPro" id="IPR001238">
    <property type="entry name" value="DNA-binding_RecF"/>
</dbReference>
<comment type="function">
    <text evidence="9 10">The RecF protein is involved in DNA metabolism; it is required for DNA replication and normal SOS inducibility. RecF binds preferentially to single-stranded, linear DNA. It also seems to bind ATP.</text>
</comment>
<organism evidence="12 13">
    <name type="scientific">Enhygromyxa salina</name>
    <dbReference type="NCBI Taxonomy" id="215803"/>
    <lineage>
        <taxon>Bacteria</taxon>
        <taxon>Pseudomonadati</taxon>
        <taxon>Myxococcota</taxon>
        <taxon>Polyangia</taxon>
        <taxon>Nannocystales</taxon>
        <taxon>Nannocystaceae</taxon>
        <taxon>Enhygromyxa</taxon>
    </lineage>
</organism>
<evidence type="ECO:0000256" key="3">
    <source>
        <dbReference type="ARBA" id="ARBA00020170"/>
    </source>
</evidence>
<dbReference type="PROSITE" id="PS00618">
    <property type="entry name" value="RECF_2"/>
    <property type="match status" value="1"/>
</dbReference>
<evidence type="ECO:0000256" key="1">
    <source>
        <dbReference type="ARBA" id="ARBA00004496"/>
    </source>
</evidence>
<evidence type="ECO:0000256" key="6">
    <source>
        <dbReference type="ARBA" id="ARBA00022741"/>
    </source>
</evidence>
<accession>A0A2S9XRD3</accession>
<dbReference type="NCBIfam" id="TIGR00611">
    <property type="entry name" value="recf"/>
    <property type="match status" value="1"/>
</dbReference>
<keyword evidence="6 9" id="KW-0547">Nucleotide-binding</keyword>
<keyword evidence="7 9" id="KW-0067">ATP-binding</keyword>
<dbReference type="EMBL" id="PVNK01000170">
    <property type="protein sequence ID" value="PRP95424.1"/>
    <property type="molecule type" value="Genomic_DNA"/>
</dbReference>
<gene>
    <name evidence="9 12" type="primary">recF</name>
    <name evidence="12" type="ORF">ENSA5_38890</name>
</gene>
<dbReference type="Gene3D" id="1.20.1050.90">
    <property type="entry name" value="RecF/RecN/SMC, N-terminal domain"/>
    <property type="match status" value="1"/>
</dbReference>
<evidence type="ECO:0000256" key="2">
    <source>
        <dbReference type="ARBA" id="ARBA00008016"/>
    </source>
</evidence>
<evidence type="ECO:0000256" key="7">
    <source>
        <dbReference type="ARBA" id="ARBA00022840"/>
    </source>
</evidence>
<protein>
    <recommendedName>
        <fullName evidence="3 9">DNA replication and repair protein RecF</fullName>
    </recommendedName>
</protein>
<comment type="subcellular location">
    <subcellularLocation>
        <location evidence="1 9 10">Cytoplasm</location>
    </subcellularLocation>
</comment>
<dbReference type="Proteomes" id="UP000237968">
    <property type="component" value="Unassembled WGS sequence"/>
</dbReference>
<dbReference type="PANTHER" id="PTHR32182:SF0">
    <property type="entry name" value="DNA REPLICATION AND REPAIR PROTEIN RECF"/>
    <property type="match status" value="1"/>
</dbReference>
<evidence type="ECO:0000256" key="10">
    <source>
        <dbReference type="RuleBase" id="RU000578"/>
    </source>
</evidence>
<dbReference type="OrthoDB" id="9803889at2"/>
<dbReference type="InterPro" id="IPR042174">
    <property type="entry name" value="RecF_2"/>
</dbReference>
<evidence type="ECO:0000256" key="8">
    <source>
        <dbReference type="ARBA" id="ARBA00023125"/>
    </source>
</evidence>
<evidence type="ECO:0000256" key="5">
    <source>
        <dbReference type="ARBA" id="ARBA00022705"/>
    </source>
</evidence>
<dbReference type="GO" id="GO:0003697">
    <property type="term" value="F:single-stranded DNA binding"/>
    <property type="evidence" value="ECO:0007669"/>
    <property type="project" value="UniProtKB-UniRule"/>
</dbReference>
<dbReference type="AlphaFoldDB" id="A0A2S9XRD3"/>
<feature type="domain" description="RecF/RecN/SMC N-terminal" evidence="11">
    <location>
        <begin position="27"/>
        <end position="370"/>
    </location>
</feature>
<dbReference type="GO" id="GO:0006260">
    <property type="term" value="P:DNA replication"/>
    <property type="evidence" value="ECO:0007669"/>
    <property type="project" value="UniProtKB-UniRule"/>
</dbReference>
<dbReference type="InterPro" id="IPR018078">
    <property type="entry name" value="DNA-binding_RecF_CS"/>
</dbReference>
<sequence length="399" mass="43699">MQLRQLTLADFRNFSSSGAAAGPGAAGQVVEFGPRFTVLWGHNGAGKTNVLEALYLVSTLRSFRTSDLKAMLRRSCDHARVEVEAFDFELGLSTRLEVRIDRSARSTRRSARVDDKLMRSAVDFYGRVQAVLFTPEDLGVLRGSPSNRRQFLDRVLFARERAHIADVQAYDKLLRSRNRVLKAEPHDMPAGERARLLDTYDQGLAEVGARIRTRRVELVELLGEPFAAAFTQIHASEALASGSFESGLRYRARGEGTALTTADLLAALREHRRRDEAARRTTVGPHLDDLEVTLDGSPAGDFASQGQARALVLAFKIAELRAARERSGRAPLLLLDDVSSELDPSRSARLFEALEAEVGQCVLTTTAATYIELGAGVDRRDIELADGVIVDARGARAGA</sequence>
<dbReference type="HAMAP" id="MF_00365">
    <property type="entry name" value="RecF"/>
    <property type="match status" value="1"/>
</dbReference>
<dbReference type="InterPro" id="IPR003395">
    <property type="entry name" value="RecF/RecN/SMC_N"/>
</dbReference>
<evidence type="ECO:0000256" key="4">
    <source>
        <dbReference type="ARBA" id="ARBA00022490"/>
    </source>
</evidence>
<dbReference type="RefSeq" id="WP_106393203.1">
    <property type="nucleotide sequence ID" value="NZ_PVNK01000170.1"/>
</dbReference>
<dbReference type="Gene3D" id="3.40.50.300">
    <property type="entry name" value="P-loop containing nucleotide triphosphate hydrolases"/>
    <property type="match status" value="1"/>
</dbReference>
<keyword evidence="13" id="KW-1185">Reference proteome</keyword>
<dbReference type="SUPFAM" id="SSF52540">
    <property type="entry name" value="P-loop containing nucleoside triphosphate hydrolases"/>
    <property type="match status" value="1"/>
</dbReference>
<keyword evidence="9 10" id="KW-0234">DNA repair</keyword>
<reference evidence="12 13" key="1">
    <citation type="submission" date="2018-03" db="EMBL/GenBank/DDBJ databases">
        <title>Draft Genome Sequences of the Obligatory Marine Myxobacteria Enhygromyxa salina SWB005.</title>
        <authorList>
            <person name="Poehlein A."/>
            <person name="Moghaddam J.A."/>
            <person name="Harms H."/>
            <person name="Alanjari M."/>
            <person name="Koenig G.M."/>
            <person name="Daniel R."/>
            <person name="Schaeberle T.F."/>
        </authorList>
    </citation>
    <scope>NUCLEOTIDE SEQUENCE [LARGE SCALE GENOMIC DNA]</scope>
    <source>
        <strain evidence="12 13">SWB005</strain>
    </source>
</reference>
<comment type="similarity">
    <text evidence="2 9 10">Belongs to the RecF family.</text>
</comment>
<evidence type="ECO:0000259" key="11">
    <source>
        <dbReference type="Pfam" id="PF02463"/>
    </source>
</evidence>
<dbReference type="GO" id="GO:0005737">
    <property type="term" value="C:cytoplasm"/>
    <property type="evidence" value="ECO:0007669"/>
    <property type="project" value="UniProtKB-SubCell"/>
</dbReference>
<comment type="caution">
    <text evidence="12">The sequence shown here is derived from an EMBL/GenBank/DDBJ whole genome shotgun (WGS) entry which is preliminary data.</text>
</comment>
<dbReference type="GO" id="GO:0000731">
    <property type="term" value="P:DNA synthesis involved in DNA repair"/>
    <property type="evidence" value="ECO:0007669"/>
    <property type="project" value="TreeGrafter"/>
</dbReference>
<evidence type="ECO:0000256" key="9">
    <source>
        <dbReference type="HAMAP-Rule" id="MF_00365"/>
    </source>
</evidence>